<evidence type="ECO:0000313" key="13">
    <source>
        <dbReference type="Proteomes" id="UP000423396"/>
    </source>
</evidence>
<proteinExistence type="inferred from homology"/>
<dbReference type="GO" id="GO:0006281">
    <property type="term" value="P:DNA repair"/>
    <property type="evidence" value="ECO:0007669"/>
    <property type="project" value="UniProtKB-UniRule"/>
</dbReference>
<dbReference type="GeneID" id="42798437"/>
<dbReference type="InterPro" id="IPR011335">
    <property type="entry name" value="Restrct_endonuc-II-like"/>
</dbReference>
<evidence type="ECO:0000256" key="1">
    <source>
        <dbReference type="ARBA" id="ARBA00022722"/>
    </source>
</evidence>
<dbReference type="PANTHER" id="PTHR39651:SF1">
    <property type="entry name" value="HOLLIDAY JUNCTION RESOLVASE HJC"/>
    <property type="match status" value="1"/>
</dbReference>
<dbReference type="EC" id="3.1.21.10" evidence="11"/>
<comment type="similarity">
    <text evidence="11">Belongs to the Holliday junction resolvase Hjc family.</text>
</comment>
<feature type="active site" evidence="11">
    <location>
        <position position="32"/>
    </location>
</feature>
<dbReference type="NCBIfam" id="NF040854">
    <property type="entry name" value="Hol_resolv_Hjc"/>
    <property type="match status" value="1"/>
</dbReference>
<feature type="binding site" evidence="11">
    <location>
        <position position="12"/>
    </location>
    <ligand>
        <name>Mg(2+)</name>
        <dbReference type="ChEBI" id="CHEBI:18420"/>
    </ligand>
</feature>
<comment type="subunit">
    <text evidence="11">Homodimer.</text>
</comment>
<keyword evidence="5 11" id="KW-0378">Hydrolase</keyword>
<keyword evidence="8 11" id="KW-0233">DNA recombination</keyword>
<keyword evidence="3 11" id="KW-0255">Endonuclease</keyword>
<comment type="cofactor">
    <cofactor evidence="11">
        <name>Mg(2+)</name>
        <dbReference type="ChEBI" id="CHEBI:18420"/>
    </cofactor>
    <text evidence="11">Binds 1 Mg(2+) ion per subunit.</text>
</comment>
<keyword evidence="6 11" id="KW-0460">Magnesium</keyword>
<name>A0A650CNS9_9CREN</name>
<evidence type="ECO:0000256" key="11">
    <source>
        <dbReference type="HAMAP-Rule" id="MF_01490"/>
    </source>
</evidence>
<feature type="binding site" evidence="11">
    <location>
        <position position="55"/>
    </location>
    <ligand>
        <name>Mg(2+)</name>
        <dbReference type="ChEBI" id="CHEBI:18420"/>
    </ligand>
</feature>
<evidence type="ECO:0000256" key="6">
    <source>
        <dbReference type="ARBA" id="ARBA00022842"/>
    </source>
</evidence>
<dbReference type="PANTHER" id="PTHR39651">
    <property type="entry name" value="HOLLIDAY JUNCTION RESOLVASE HJC"/>
    <property type="match status" value="1"/>
</dbReference>
<keyword evidence="1 11" id="KW-0540">Nuclease</keyword>
<dbReference type="OrthoDB" id="34330at2157"/>
<keyword evidence="9 11" id="KW-0234">DNA repair</keyword>
<comment type="catalytic activity">
    <reaction evidence="10 11">
        <text>Endonucleolytic cleavage at a junction such as a reciprocal single-stranded crossover between two homologous DNA duplexes (Holliday junction).</text>
        <dbReference type="EC" id="3.1.21.10"/>
    </reaction>
</comment>
<evidence type="ECO:0000256" key="4">
    <source>
        <dbReference type="ARBA" id="ARBA00022763"/>
    </source>
</evidence>
<feature type="binding site" evidence="11">
    <location>
        <position position="42"/>
    </location>
    <ligand>
        <name>Mg(2+)</name>
        <dbReference type="ChEBI" id="CHEBI:18420"/>
    </ligand>
</feature>
<sequence>MTSNKSRGTSLERYIVSKLRDRGFAVIRAPASGAKRKDHVPDIVAMKSGVIILIEMKSRKNGSRIYIEREQAEGIKEFARRSGGELFIGAKIDKELRFVKFDSLRKTEIGNYVVDMETLSIGLTFDDLVRYVDAKLSKTLDFFM</sequence>
<comment type="function">
    <text evidence="11">A structure-specific endonuclease that resolves Holliday junction (HJ) intermediates during genetic recombination. Cleaves 4-way DNA junctions introducing paired nicks in opposing strands, leaving a 5'-terminal phosphate and a 3'-terminal hydroxyl group that are subsequently ligated to produce recombinant products.</text>
</comment>
<dbReference type="Gene3D" id="3.40.1350.10">
    <property type="match status" value="1"/>
</dbReference>
<dbReference type="GO" id="GO:0008821">
    <property type="term" value="F:crossover junction DNA endonuclease activity"/>
    <property type="evidence" value="ECO:0007669"/>
    <property type="project" value="UniProtKB-UniRule"/>
</dbReference>
<dbReference type="RefSeq" id="WP_156006199.1">
    <property type="nucleotide sequence ID" value="NZ_CP045483.1"/>
</dbReference>
<keyword evidence="4 11" id="KW-0227">DNA damage</keyword>
<dbReference type="EMBL" id="CP045483">
    <property type="protein sequence ID" value="QGR19433.1"/>
    <property type="molecule type" value="Genomic_DNA"/>
</dbReference>
<dbReference type="KEGG" id="sazo:D1868_05165"/>
<evidence type="ECO:0000256" key="10">
    <source>
        <dbReference type="ARBA" id="ARBA00029354"/>
    </source>
</evidence>
<reference evidence="12 13" key="1">
    <citation type="submission" date="2019-10" db="EMBL/GenBank/DDBJ databases">
        <title>Genome Sequences from Six Type Strain Members of the Archaeal Family Sulfolobaceae: Acidianus ambivalens, Acidianus infernus, Metallosphaera prunae, Stygiolobus azoricus, Sulfolobus metallicus, and Sulfurisphaera ohwakuensis.</title>
        <authorList>
            <person name="Counts J.A."/>
            <person name="Kelly R.M."/>
        </authorList>
    </citation>
    <scope>NUCLEOTIDE SEQUENCE [LARGE SCALE GENOMIC DNA]</scope>
    <source>
        <strain evidence="12 13">FC6</strain>
    </source>
</reference>
<evidence type="ECO:0000256" key="3">
    <source>
        <dbReference type="ARBA" id="ARBA00022759"/>
    </source>
</evidence>
<organism evidence="12 13">
    <name type="scientific">Stygiolobus azoricus</name>
    <dbReference type="NCBI Taxonomy" id="41675"/>
    <lineage>
        <taxon>Archaea</taxon>
        <taxon>Thermoproteota</taxon>
        <taxon>Thermoprotei</taxon>
        <taxon>Sulfolobales</taxon>
        <taxon>Sulfolobaceae</taxon>
        <taxon>Stygiolobus</taxon>
    </lineage>
</organism>
<dbReference type="Proteomes" id="UP000423396">
    <property type="component" value="Chromosome"/>
</dbReference>
<dbReference type="InterPro" id="IPR002732">
    <property type="entry name" value="Hjc"/>
</dbReference>
<dbReference type="HAMAP" id="MF_01490">
    <property type="entry name" value="HJ_Resolv_Hjc"/>
    <property type="match status" value="1"/>
</dbReference>
<dbReference type="AlphaFoldDB" id="A0A650CNS9"/>
<evidence type="ECO:0000256" key="7">
    <source>
        <dbReference type="ARBA" id="ARBA00023125"/>
    </source>
</evidence>
<evidence type="ECO:0000313" key="12">
    <source>
        <dbReference type="EMBL" id="QGR19433.1"/>
    </source>
</evidence>
<dbReference type="GO" id="GO:0000287">
    <property type="term" value="F:magnesium ion binding"/>
    <property type="evidence" value="ECO:0007669"/>
    <property type="project" value="UniProtKB-UniRule"/>
</dbReference>
<keyword evidence="13" id="KW-1185">Reference proteome</keyword>
<evidence type="ECO:0000256" key="5">
    <source>
        <dbReference type="ARBA" id="ARBA00022801"/>
    </source>
</evidence>
<evidence type="ECO:0000256" key="9">
    <source>
        <dbReference type="ARBA" id="ARBA00023204"/>
    </source>
</evidence>
<evidence type="ECO:0000256" key="8">
    <source>
        <dbReference type="ARBA" id="ARBA00023172"/>
    </source>
</evidence>
<dbReference type="GO" id="GO:0003677">
    <property type="term" value="F:DNA binding"/>
    <property type="evidence" value="ECO:0007669"/>
    <property type="project" value="UniProtKB-KW"/>
</dbReference>
<accession>A0A650CNS9</accession>
<keyword evidence="7 11" id="KW-0238">DNA-binding</keyword>
<dbReference type="InterPro" id="IPR011856">
    <property type="entry name" value="tRNA_endonuc-like_dom_sf"/>
</dbReference>
<dbReference type="InterPro" id="IPR014428">
    <property type="entry name" value="Hjc_arc"/>
</dbReference>
<dbReference type="SUPFAM" id="SSF52980">
    <property type="entry name" value="Restriction endonuclease-like"/>
    <property type="match status" value="1"/>
</dbReference>
<protein>
    <recommendedName>
        <fullName evidence="11">Crossover junction endodeoxyribonuclease Hjc</fullName>
        <shortName evidence="11">Hjc</shortName>
        <ecNumber evidence="11">3.1.21.10</ecNumber>
    </recommendedName>
    <alternativeName>
        <fullName evidence="11">Holliday junction resolvase Hjc</fullName>
    </alternativeName>
</protein>
<gene>
    <name evidence="11" type="primary">hjc</name>
    <name evidence="12" type="ORF">D1868_05165</name>
</gene>
<dbReference type="PIRSF" id="PIRSF004985">
    <property type="entry name" value="Hlld_jn_rslvs_ar"/>
    <property type="match status" value="1"/>
</dbReference>
<evidence type="ECO:0000256" key="2">
    <source>
        <dbReference type="ARBA" id="ARBA00022723"/>
    </source>
</evidence>
<dbReference type="Pfam" id="PF01870">
    <property type="entry name" value="Hjc"/>
    <property type="match status" value="1"/>
</dbReference>
<feature type="site" description="Transition state stabilizer" evidence="11">
    <location>
        <position position="57"/>
    </location>
</feature>
<dbReference type="GO" id="GO:0006310">
    <property type="term" value="P:DNA recombination"/>
    <property type="evidence" value="ECO:0007669"/>
    <property type="project" value="UniProtKB-UniRule"/>
</dbReference>
<keyword evidence="2 11" id="KW-0479">Metal-binding</keyword>